<dbReference type="Pfam" id="PF03496">
    <property type="entry name" value="ADPrib_exo_Tox"/>
    <property type="match status" value="1"/>
</dbReference>
<sequence>MIKKRSVGTPPPGGNIAAAPGSKNPSAMLRPPLPAIAITTPKTPPTPVASVLAASPSASQTHVSKDTTTRNLEWFVLLWLDESINKTQHSSETLQELRGIINHIQTFDNTEACEAYIRQAKDEKVVLIVSDNLGQKIIPTVRELPQLSSFYVYCQNKTKNEEWANQFTKLRGVFVNRDALVQKLASDQKARNKSDDSIPISVITHNTITNSLESRNALFLWFQLFIDVLLRMHHKLSDRNELIELCKSNYAGNETELKILEEFEQQYKPEKAVWWYTREWCLYRILNKALRVQDLDAIYALRFFLSDLAKLLKKENEHFDRTSTKLEPILKVYRGQLIGLDELELMKSNSGQYVSMNCFLSTSTKRSMAVSFAHEQILTEGLGKILFEIDINTRISSKPFADISNLSYFPKEEEILLMFGAMLRIESVKYEENEKLWIAQLTLASDDDFELKNLYSHLKKKIGEEITNLDSLGKILIEMGEYKKAITFYQKYRRESDMAKADSLYGEGTAAWRNDDYKPALQCLEEAVKIRKTLLDSEDDADIALYYNRIGSIYNGLKDYDSALDYLKKALDIQDKILSTDHIDFANTYNNIAIAHHYKEEFQLALEYYEKTVNNHKFNLPSNHYDIGRIYGNMGSTNTAMGNYKKAKEYYEKALEIYHKTLPSTHEFIRGTEVNIRILPYGLF</sequence>
<dbReference type="InterPro" id="IPR019734">
    <property type="entry name" value="TPR_rpt"/>
</dbReference>
<organism evidence="6 8">
    <name type="scientific">Adineta steineri</name>
    <dbReference type="NCBI Taxonomy" id="433720"/>
    <lineage>
        <taxon>Eukaryota</taxon>
        <taxon>Metazoa</taxon>
        <taxon>Spiralia</taxon>
        <taxon>Gnathifera</taxon>
        <taxon>Rotifera</taxon>
        <taxon>Eurotatoria</taxon>
        <taxon>Bdelloidea</taxon>
        <taxon>Adinetida</taxon>
        <taxon>Adinetidae</taxon>
        <taxon>Adineta</taxon>
    </lineage>
</organism>
<dbReference type="EMBL" id="CAJOAY010001261">
    <property type="protein sequence ID" value="CAF3818523.1"/>
    <property type="molecule type" value="Genomic_DNA"/>
</dbReference>
<dbReference type="OrthoDB" id="39271at2759"/>
<evidence type="ECO:0000313" key="8">
    <source>
        <dbReference type="Proteomes" id="UP000663891"/>
    </source>
</evidence>
<dbReference type="SUPFAM" id="SSF56399">
    <property type="entry name" value="ADP-ribosylation"/>
    <property type="match status" value="1"/>
</dbReference>
<evidence type="ECO:0000256" key="3">
    <source>
        <dbReference type="PROSITE-ProRule" id="PRU00339"/>
    </source>
</evidence>
<dbReference type="EMBL" id="CAJNON010000843">
    <property type="protein sequence ID" value="CAF1390373.1"/>
    <property type="molecule type" value="Genomic_DNA"/>
</dbReference>
<dbReference type="PROSITE" id="PS50005">
    <property type="entry name" value="TPR"/>
    <property type="match status" value="2"/>
</dbReference>
<dbReference type="Proteomes" id="UP000663881">
    <property type="component" value="Unassembled WGS sequence"/>
</dbReference>
<dbReference type="InterPro" id="IPR003540">
    <property type="entry name" value="ADP-ribosyltransferase"/>
</dbReference>
<protein>
    <recommendedName>
        <fullName evidence="5">ADP ribosyltransferase domain-containing protein</fullName>
    </recommendedName>
</protein>
<dbReference type="GO" id="GO:0005576">
    <property type="term" value="C:extracellular region"/>
    <property type="evidence" value="ECO:0007669"/>
    <property type="project" value="InterPro"/>
</dbReference>
<evidence type="ECO:0000256" key="2">
    <source>
        <dbReference type="ARBA" id="ARBA00022803"/>
    </source>
</evidence>
<comment type="caution">
    <text evidence="6">The sequence shown here is derived from an EMBL/GenBank/DDBJ whole genome shotgun (WGS) entry which is preliminary data.</text>
</comment>
<evidence type="ECO:0000256" key="4">
    <source>
        <dbReference type="SAM" id="MobiDB-lite"/>
    </source>
</evidence>
<dbReference type="SMART" id="SM00028">
    <property type="entry name" value="TPR"/>
    <property type="match status" value="4"/>
</dbReference>
<feature type="repeat" description="TPR" evidence="3">
    <location>
        <begin position="628"/>
        <end position="661"/>
    </location>
</feature>
<keyword evidence="1" id="KW-0677">Repeat</keyword>
<dbReference type="PROSITE" id="PS51996">
    <property type="entry name" value="TR_MART"/>
    <property type="match status" value="1"/>
</dbReference>
<evidence type="ECO:0000313" key="7">
    <source>
        <dbReference type="EMBL" id="CAF3818523.1"/>
    </source>
</evidence>
<proteinExistence type="predicted"/>
<feature type="repeat" description="TPR" evidence="3">
    <location>
        <begin position="544"/>
        <end position="577"/>
    </location>
</feature>
<keyword evidence="2 3" id="KW-0802">TPR repeat</keyword>
<dbReference type="InterPro" id="IPR011990">
    <property type="entry name" value="TPR-like_helical_dom_sf"/>
</dbReference>
<reference evidence="6" key="1">
    <citation type="submission" date="2021-02" db="EMBL/GenBank/DDBJ databases">
        <authorList>
            <person name="Nowell W R."/>
        </authorList>
    </citation>
    <scope>NUCLEOTIDE SEQUENCE</scope>
</reference>
<name>A0A815KFE8_9BILA</name>
<dbReference type="Pfam" id="PF13181">
    <property type="entry name" value="TPR_8"/>
    <property type="match status" value="1"/>
</dbReference>
<accession>A0A815KFE8</accession>
<gene>
    <name evidence="7" type="ORF">OKA104_LOCUS19520</name>
    <name evidence="6" type="ORF">VCS650_LOCUS35913</name>
</gene>
<feature type="domain" description="ADP ribosyltransferase" evidence="5">
    <location>
        <begin position="327"/>
        <end position="441"/>
    </location>
</feature>
<dbReference type="Pfam" id="PF13424">
    <property type="entry name" value="TPR_12"/>
    <property type="match status" value="1"/>
</dbReference>
<dbReference type="SUPFAM" id="SSF48452">
    <property type="entry name" value="TPR-like"/>
    <property type="match status" value="1"/>
</dbReference>
<dbReference type="Gene3D" id="3.90.176.10">
    <property type="entry name" value="Toxin ADP-ribosyltransferase, Chain A, domain 1"/>
    <property type="match status" value="1"/>
</dbReference>
<dbReference type="PANTHER" id="PTHR45641:SF19">
    <property type="entry name" value="NEPHROCYSTIN-3"/>
    <property type="match status" value="1"/>
</dbReference>
<feature type="region of interest" description="Disordered" evidence="4">
    <location>
        <begin position="1"/>
        <end position="25"/>
    </location>
</feature>
<dbReference type="Proteomes" id="UP000663891">
    <property type="component" value="Unassembled WGS sequence"/>
</dbReference>
<dbReference type="Pfam" id="PF00515">
    <property type="entry name" value="TPR_1"/>
    <property type="match status" value="1"/>
</dbReference>
<dbReference type="PANTHER" id="PTHR45641">
    <property type="entry name" value="TETRATRICOPEPTIDE REPEAT PROTEIN (AFU_ORTHOLOGUE AFUA_6G03870)"/>
    <property type="match status" value="1"/>
</dbReference>
<evidence type="ECO:0000313" key="6">
    <source>
        <dbReference type="EMBL" id="CAF1390373.1"/>
    </source>
</evidence>
<dbReference type="AlphaFoldDB" id="A0A815KFE8"/>
<dbReference type="Gene3D" id="1.25.40.10">
    <property type="entry name" value="Tetratricopeptide repeat domain"/>
    <property type="match status" value="2"/>
</dbReference>
<evidence type="ECO:0000259" key="5">
    <source>
        <dbReference type="Pfam" id="PF03496"/>
    </source>
</evidence>
<evidence type="ECO:0000256" key="1">
    <source>
        <dbReference type="ARBA" id="ARBA00022737"/>
    </source>
</evidence>